<dbReference type="AlphaFoldDB" id="A0A836A604"/>
<name>A0A836A604_SHEEP</name>
<feature type="compositionally biased region" description="Polar residues" evidence="1">
    <location>
        <begin position="7"/>
        <end position="38"/>
    </location>
</feature>
<gene>
    <name evidence="2" type="ORF">JEQ12_013368</name>
</gene>
<evidence type="ECO:0000313" key="3">
    <source>
        <dbReference type="Proteomes" id="UP000664991"/>
    </source>
</evidence>
<feature type="region of interest" description="Disordered" evidence="1">
    <location>
        <begin position="1"/>
        <end position="85"/>
    </location>
</feature>
<organism evidence="2 3">
    <name type="scientific">Ovis aries</name>
    <name type="common">Sheep</name>
    <dbReference type="NCBI Taxonomy" id="9940"/>
    <lineage>
        <taxon>Eukaryota</taxon>
        <taxon>Metazoa</taxon>
        <taxon>Chordata</taxon>
        <taxon>Craniata</taxon>
        <taxon>Vertebrata</taxon>
        <taxon>Euteleostomi</taxon>
        <taxon>Mammalia</taxon>
        <taxon>Eutheria</taxon>
        <taxon>Laurasiatheria</taxon>
        <taxon>Artiodactyla</taxon>
        <taxon>Ruminantia</taxon>
        <taxon>Pecora</taxon>
        <taxon>Bovidae</taxon>
        <taxon>Caprinae</taxon>
        <taxon>Ovis</taxon>
    </lineage>
</organism>
<reference evidence="2 3" key="1">
    <citation type="submission" date="2020-12" db="EMBL/GenBank/DDBJ databases">
        <title>De novo assembly of Tibetan sheep genome.</title>
        <authorList>
            <person name="Li X."/>
        </authorList>
    </citation>
    <scope>NUCLEOTIDE SEQUENCE [LARGE SCALE GENOMIC DNA]</scope>
    <source>
        <tissue evidence="2">Heart</tissue>
    </source>
</reference>
<sequence length="85" mass="8973">MCLEEPASSTAAPQGQTPVPRQKQGCAQITSLDLSANRWTRENRGGGPTAAEPGCTALEPADPMDATGPEELQDETVSGKDREYV</sequence>
<evidence type="ECO:0000313" key="2">
    <source>
        <dbReference type="EMBL" id="KAG5210939.1"/>
    </source>
</evidence>
<dbReference type="Proteomes" id="UP000664991">
    <property type="component" value="Unassembled WGS sequence"/>
</dbReference>
<evidence type="ECO:0000256" key="1">
    <source>
        <dbReference type="SAM" id="MobiDB-lite"/>
    </source>
</evidence>
<protein>
    <submittedName>
        <fullName evidence="2">Uncharacterized protein</fullName>
    </submittedName>
</protein>
<comment type="caution">
    <text evidence="2">The sequence shown here is derived from an EMBL/GenBank/DDBJ whole genome shotgun (WGS) entry which is preliminary data.</text>
</comment>
<dbReference type="EMBL" id="JAEMGP010000003">
    <property type="protein sequence ID" value="KAG5210939.1"/>
    <property type="molecule type" value="Genomic_DNA"/>
</dbReference>
<accession>A0A836A604</accession>
<proteinExistence type="predicted"/>